<dbReference type="EMBL" id="FOLM01000016">
    <property type="protein sequence ID" value="SFD46500.1"/>
    <property type="molecule type" value="Genomic_DNA"/>
</dbReference>
<dbReference type="PROSITE" id="PS51257">
    <property type="entry name" value="PROKAR_LIPOPROTEIN"/>
    <property type="match status" value="1"/>
</dbReference>
<name>A0A1I1STX8_9ACTN</name>
<dbReference type="Gene3D" id="3.40.190.10">
    <property type="entry name" value="Periplasmic binding protein-like II"/>
    <property type="match status" value="2"/>
</dbReference>
<keyword evidence="2" id="KW-0813">Transport</keyword>
<gene>
    <name evidence="2" type="ORF">SAMN05421773_11655</name>
</gene>
<dbReference type="Proteomes" id="UP000199207">
    <property type="component" value="Unassembled WGS sequence"/>
</dbReference>
<dbReference type="SUPFAM" id="SSF53850">
    <property type="entry name" value="Periplasmic binding protein-like II"/>
    <property type="match status" value="1"/>
</dbReference>
<keyword evidence="2" id="KW-0762">Sugar transport</keyword>
<evidence type="ECO:0000313" key="3">
    <source>
        <dbReference type="Proteomes" id="UP000199207"/>
    </source>
</evidence>
<proteinExistence type="predicted"/>
<protein>
    <submittedName>
        <fullName evidence="2">Multiple sugar transport system substrate-binding protein</fullName>
    </submittedName>
</protein>
<dbReference type="PANTHER" id="PTHR43649">
    <property type="entry name" value="ARABINOSE-BINDING PROTEIN-RELATED"/>
    <property type="match status" value="1"/>
</dbReference>
<feature type="chain" id="PRO_5039675944" evidence="1">
    <location>
        <begin position="34"/>
        <end position="432"/>
    </location>
</feature>
<organism evidence="2 3">
    <name type="scientific">Streptomyces aidingensis</name>
    <dbReference type="NCBI Taxonomy" id="910347"/>
    <lineage>
        <taxon>Bacteria</taxon>
        <taxon>Bacillati</taxon>
        <taxon>Actinomycetota</taxon>
        <taxon>Actinomycetes</taxon>
        <taxon>Kitasatosporales</taxon>
        <taxon>Streptomycetaceae</taxon>
        <taxon>Streptomyces</taxon>
    </lineage>
</organism>
<dbReference type="AlphaFoldDB" id="A0A1I1STX8"/>
<dbReference type="InterPro" id="IPR006059">
    <property type="entry name" value="SBP"/>
</dbReference>
<dbReference type="STRING" id="910347.SAMN05421773_11655"/>
<reference evidence="2 3" key="1">
    <citation type="submission" date="2016-10" db="EMBL/GenBank/DDBJ databases">
        <authorList>
            <person name="de Groot N.N."/>
        </authorList>
    </citation>
    <scope>NUCLEOTIDE SEQUENCE [LARGE SCALE GENOMIC DNA]</scope>
    <source>
        <strain evidence="2 3">CGMCC 4.5739</strain>
    </source>
</reference>
<feature type="signal peptide" evidence="1">
    <location>
        <begin position="1"/>
        <end position="33"/>
    </location>
</feature>
<accession>A0A1I1STX8</accession>
<dbReference type="PANTHER" id="PTHR43649:SF30">
    <property type="entry name" value="ABC TRANSPORTER SUBSTRATE-BINDING PROTEIN"/>
    <property type="match status" value="1"/>
</dbReference>
<evidence type="ECO:0000256" key="1">
    <source>
        <dbReference type="SAM" id="SignalP"/>
    </source>
</evidence>
<sequence>MTDAGRSGHRRGRGGRWLRTAVAAVAAALLAGAACTGTRGDGDLTLTLLAADYGRRTALPISALWEELTTRFAVEHPGVEIEVELVPWERLDTVLAERVAAGKAPDIAQAASFESYAADGLLYRTKEILPLPVQSDFILSLAHAGELHYEQYGMPFVSSTPRLFYNTGLFARAGLDGPPESWRELREAAEALAAAGVPVPYALQFGADSVHEEAMVWLLAGGGGYTNITDNYVLDQRANTEALEWLRDNIVAPGLAGPRWRLDRGEAYGAFLAGRAGMVLAHPAVLAAMDESTVPYAHAAFPGRDGEAAVPTGHADWLLAFRGSGHGEAIGDFLAFVYRADNVELLSAKHGAVPPTESGSQAVLANPADRHLWEFVRQMPSAELQPVSKGSWLPLREKLRELLPGAVAPDGDPGAVLTALQIAAADLEADSG</sequence>
<keyword evidence="1" id="KW-0732">Signal</keyword>
<dbReference type="InterPro" id="IPR050490">
    <property type="entry name" value="Bact_solute-bd_prot1"/>
</dbReference>
<evidence type="ECO:0000313" key="2">
    <source>
        <dbReference type="EMBL" id="SFD46500.1"/>
    </source>
</evidence>
<keyword evidence="3" id="KW-1185">Reference proteome</keyword>
<dbReference type="Pfam" id="PF01547">
    <property type="entry name" value="SBP_bac_1"/>
    <property type="match status" value="1"/>
</dbReference>